<evidence type="ECO:0000256" key="1">
    <source>
        <dbReference type="ARBA" id="ARBA00001974"/>
    </source>
</evidence>
<dbReference type="PROSITE" id="PS51257">
    <property type="entry name" value="PROKAR_LIPOPROTEIN"/>
    <property type="match status" value="1"/>
</dbReference>
<evidence type="ECO:0000256" key="8">
    <source>
        <dbReference type="ARBA" id="ARBA00042619"/>
    </source>
</evidence>
<evidence type="ECO:0000259" key="11">
    <source>
        <dbReference type="Pfam" id="PF01593"/>
    </source>
</evidence>
<keyword evidence="2 10" id="KW-0125">Carotenoid biosynthesis</keyword>
<evidence type="ECO:0000256" key="3">
    <source>
        <dbReference type="ARBA" id="ARBA00023002"/>
    </source>
</evidence>
<comment type="pathway">
    <text evidence="4">Carotenoid biosynthesis; staphyloxanthin biosynthesis; staphyloxanthin from farnesyl diphosphate: step 3/5.</text>
</comment>
<dbReference type="SUPFAM" id="SSF51905">
    <property type="entry name" value="FAD/NAD(P)-binding domain"/>
    <property type="match status" value="1"/>
</dbReference>
<dbReference type="RefSeq" id="WP_148954050.1">
    <property type="nucleotide sequence ID" value="NZ_VTEG01000007.1"/>
</dbReference>
<comment type="caution">
    <text evidence="12">The sequence shown here is derived from an EMBL/GenBank/DDBJ whole genome shotgun (WGS) entry which is preliminary data.</text>
</comment>
<evidence type="ECO:0000256" key="4">
    <source>
        <dbReference type="ARBA" id="ARBA00037901"/>
    </source>
</evidence>
<evidence type="ECO:0000256" key="2">
    <source>
        <dbReference type="ARBA" id="ARBA00022746"/>
    </source>
</evidence>
<dbReference type="GO" id="GO:0016491">
    <property type="term" value="F:oxidoreductase activity"/>
    <property type="evidence" value="ECO:0007669"/>
    <property type="project" value="UniProtKB-KW"/>
</dbReference>
<dbReference type="InterPro" id="IPR036188">
    <property type="entry name" value="FAD/NAD-bd_sf"/>
</dbReference>
<evidence type="ECO:0000256" key="10">
    <source>
        <dbReference type="RuleBase" id="RU362075"/>
    </source>
</evidence>
<dbReference type="EMBL" id="VTEG01000007">
    <property type="protein sequence ID" value="TYR99138.1"/>
    <property type="molecule type" value="Genomic_DNA"/>
</dbReference>
<name>A0A5D4MCB8_9BACI</name>
<comment type="similarity">
    <text evidence="5">Belongs to the carotenoid/retinoid oxidoreductase family. CrtP subfamily.</text>
</comment>
<dbReference type="Proteomes" id="UP000325182">
    <property type="component" value="Unassembled WGS sequence"/>
</dbReference>
<accession>A0A5D4MCB8</accession>
<dbReference type="PANTHER" id="PTHR43734">
    <property type="entry name" value="PHYTOENE DESATURASE"/>
    <property type="match status" value="1"/>
</dbReference>
<dbReference type="InterPro" id="IPR014105">
    <property type="entry name" value="Carotenoid/retinoid_OxRdtase"/>
</dbReference>
<keyword evidence="3 10" id="KW-0560">Oxidoreductase</keyword>
<sequence length="491" mass="55224">MKKIAIIGGGLGGLAAAATLASSGCSVVLFEKNKHLGGKLKPEALGSHTFDFGPNTITMPHVFDSVFNEAGEDPRHYYEWIKLEDHTANWSAEGERFLMSTSKEKVMRQLQSLDPHAYHHYESYLSEIEKLYELSEKAFFHRTFSSWKDYLSPSLFSAFTKVKPLETMDRFHRRFFKDPFLLQVFNRYATYIGSSPYTSPATFSMIGYLEMVQGVFYVKGGTVKLAESLAKLAEKHGAEIHRETEVAEIVTKNQRAAGLRLENGEEVAADDVILNGDLLQALPKLLRKEDRRVMTDKKIAKTSPSISAFVIMAALDHHHEALIHHQAYFSENYEREFSELFQGKWPDDPTIYISNSSYTDRDVSPEGSNLFILVNAPPLGKNGEMTIDVDKYKEVIYKKLENHGVVIKPYLKEEKVVTPPDIQKQFGAYRGALYGVASNTKKDTFLRPFNRSQDIENLYFAGGTTHPGGGSPMVVISGKNVAKKILEGKIN</sequence>
<reference evidence="12 13" key="1">
    <citation type="submission" date="2019-08" db="EMBL/GenBank/DDBJ databases">
        <title>Bacillus genomes from the desert of Cuatro Cienegas, Coahuila.</title>
        <authorList>
            <person name="Olmedo-Alvarez G."/>
        </authorList>
    </citation>
    <scope>NUCLEOTIDE SEQUENCE [LARGE SCALE GENOMIC DNA]</scope>
    <source>
        <strain evidence="12 13">CH128b_4D</strain>
    </source>
</reference>
<evidence type="ECO:0000256" key="7">
    <source>
        <dbReference type="ARBA" id="ARBA00041900"/>
    </source>
</evidence>
<feature type="domain" description="Amine oxidase" evidence="11">
    <location>
        <begin position="11"/>
        <end position="486"/>
    </location>
</feature>
<evidence type="ECO:0000313" key="12">
    <source>
        <dbReference type="EMBL" id="TYR99138.1"/>
    </source>
</evidence>
<dbReference type="NCBIfam" id="TIGR02734">
    <property type="entry name" value="crtI_fam"/>
    <property type="match status" value="1"/>
</dbReference>
<comment type="catalytic activity">
    <reaction evidence="9">
        <text>all-trans-4,4'-diaponeurosporene + 2 AH2 + 2 O2 = 4,4'-diaponeurosporenal + 2 A + 3 H2O</text>
        <dbReference type="Rhea" id="RHEA:56104"/>
        <dbReference type="ChEBI" id="CHEBI:13193"/>
        <dbReference type="ChEBI" id="CHEBI:15377"/>
        <dbReference type="ChEBI" id="CHEBI:15379"/>
        <dbReference type="ChEBI" id="CHEBI:17499"/>
        <dbReference type="ChEBI" id="CHEBI:62743"/>
        <dbReference type="ChEBI" id="CHEBI:79065"/>
    </reaction>
</comment>
<organism evidence="12 13">
    <name type="scientific">Rossellomorea vietnamensis</name>
    <dbReference type="NCBI Taxonomy" id="218284"/>
    <lineage>
        <taxon>Bacteria</taxon>
        <taxon>Bacillati</taxon>
        <taxon>Bacillota</taxon>
        <taxon>Bacilli</taxon>
        <taxon>Bacillales</taxon>
        <taxon>Bacillaceae</taxon>
        <taxon>Rossellomorea</taxon>
    </lineage>
</organism>
<dbReference type="InterPro" id="IPR002937">
    <property type="entry name" value="Amino_oxidase"/>
</dbReference>
<dbReference type="Gene3D" id="3.50.50.60">
    <property type="entry name" value="FAD/NAD(P)-binding domain"/>
    <property type="match status" value="2"/>
</dbReference>
<dbReference type="GO" id="GO:0016117">
    <property type="term" value="P:carotenoid biosynthetic process"/>
    <property type="evidence" value="ECO:0007669"/>
    <property type="project" value="UniProtKB-KW"/>
</dbReference>
<proteinExistence type="inferred from homology"/>
<dbReference type="Pfam" id="PF01593">
    <property type="entry name" value="Amino_oxidase"/>
    <property type="match status" value="1"/>
</dbReference>
<protein>
    <recommendedName>
        <fullName evidence="6">4,4'-diaponeurosporene oxygenase</fullName>
    </recommendedName>
    <alternativeName>
        <fullName evidence="7">4,4'-diaponeurosporene oxidase</fullName>
    </alternativeName>
    <alternativeName>
        <fullName evidence="8">Carotenoid oxidase</fullName>
    </alternativeName>
</protein>
<evidence type="ECO:0000256" key="5">
    <source>
        <dbReference type="ARBA" id="ARBA00038194"/>
    </source>
</evidence>
<evidence type="ECO:0000313" key="13">
    <source>
        <dbReference type="Proteomes" id="UP000325182"/>
    </source>
</evidence>
<dbReference type="AlphaFoldDB" id="A0A5D4MCB8"/>
<evidence type="ECO:0000256" key="9">
    <source>
        <dbReference type="ARBA" id="ARBA00048532"/>
    </source>
</evidence>
<comment type="cofactor">
    <cofactor evidence="1">
        <name>FAD</name>
        <dbReference type="ChEBI" id="CHEBI:57692"/>
    </cofactor>
</comment>
<dbReference type="PANTHER" id="PTHR43734:SF7">
    <property type="entry name" value="4,4'-DIAPONEUROSPORENE OXYGENASE"/>
    <property type="match status" value="1"/>
</dbReference>
<evidence type="ECO:0000256" key="6">
    <source>
        <dbReference type="ARBA" id="ARBA00039159"/>
    </source>
</evidence>
<gene>
    <name evidence="12" type="primary">crtI</name>
    <name evidence="12" type="ORF">FZC84_12250</name>
</gene>